<dbReference type="Proteomes" id="UP000230750">
    <property type="component" value="Unassembled WGS sequence"/>
</dbReference>
<evidence type="ECO:0000313" key="3">
    <source>
        <dbReference type="EMBL" id="PIK48300.1"/>
    </source>
</evidence>
<feature type="compositionally biased region" description="Polar residues" evidence="1">
    <location>
        <begin position="222"/>
        <end position="231"/>
    </location>
</feature>
<evidence type="ECO:0000259" key="2">
    <source>
        <dbReference type="PROSITE" id="PS50222"/>
    </source>
</evidence>
<dbReference type="GO" id="GO:0005509">
    <property type="term" value="F:calcium ion binding"/>
    <property type="evidence" value="ECO:0007669"/>
    <property type="project" value="InterPro"/>
</dbReference>
<gene>
    <name evidence="3" type="ORF">BSL78_14839</name>
</gene>
<dbReference type="AlphaFoldDB" id="A0A2G8KK12"/>
<proteinExistence type="predicted"/>
<dbReference type="OrthoDB" id="10007716at2759"/>
<organism evidence="3 4">
    <name type="scientific">Stichopus japonicus</name>
    <name type="common">Sea cucumber</name>
    <dbReference type="NCBI Taxonomy" id="307972"/>
    <lineage>
        <taxon>Eukaryota</taxon>
        <taxon>Metazoa</taxon>
        <taxon>Echinodermata</taxon>
        <taxon>Eleutherozoa</taxon>
        <taxon>Echinozoa</taxon>
        <taxon>Holothuroidea</taxon>
        <taxon>Aspidochirotacea</taxon>
        <taxon>Aspidochirotida</taxon>
        <taxon>Stichopodidae</taxon>
        <taxon>Apostichopus</taxon>
    </lineage>
</organism>
<dbReference type="InterPro" id="IPR002048">
    <property type="entry name" value="EF_hand_dom"/>
</dbReference>
<dbReference type="SUPFAM" id="SSF47473">
    <property type="entry name" value="EF-hand"/>
    <property type="match status" value="1"/>
</dbReference>
<feature type="compositionally biased region" description="Basic and acidic residues" evidence="1">
    <location>
        <begin position="20"/>
        <end position="30"/>
    </location>
</feature>
<feature type="region of interest" description="Disordered" evidence="1">
    <location>
        <begin position="156"/>
        <end position="285"/>
    </location>
</feature>
<name>A0A2G8KK12_STIJA</name>
<dbReference type="Gene3D" id="1.10.238.10">
    <property type="entry name" value="EF-hand"/>
    <property type="match status" value="1"/>
</dbReference>
<evidence type="ECO:0000256" key="1">
    <source>
        <dbReference type="SAM" id="MobiDB-lite"/>
    </source>
</evidence>
<accession>A0A2G8KK12</accession>
<keyword evidence="4" id="KW-1185">Reference proteome</keyword>
<dbReference type="InterPro" id="IPR011992">
    <property type="entry name" value="EF-hand-dom_pair"/>
</dbReference>
<feature type="domain" description="EF-hand" evidence="2">
    <location>
        <begin position="488"/>
        <end position="523"/>
    </location>
</feature>
<comment type="caution">
    <text evidence="3">The sequence shown here is derived from an EMBL/GenBank/DDBJ whole genome shotgun (WGS) entry which is preliminary data.</text>
</comment>
<sequence length="670" mass="76805">MPRFASASVEMDSLLPQLDRQSKPHRDKEANPPSFDSICSKLPLILQREDDRADRRQTWTRETKRPRLHPSYSKSNVRRKMDSVQISDELSPMPYQAQLFRSSTSLKMVPLKKYHHMPSFSQPLPDQVTKTKSVPFHSRSRFLAEDHSSSILDWQGYYSTGDPEESEMKRNSAGTLESEYRDLHVGGRPSNLMERDDSSMWASKTNVNLPRKKAKIRPSPEMETQQQPRPTSESDRVNRDNAVSSFSKKDSKTFKSLSLEEMSIRRQMTKTKPVKRRENDPRRSDHLADKVNKKRMQPLVTETSHKLERVHSFPSKRAMVSTDGQKGSQKTVKLLASEKYHNLNGKETRQRSIGGFKKGSGTDRRPFAVGKRERTKDYGGYVCNHRVKMTETVKSDGEKRGTEMKEDEVNVKCEAVASPLQERLTESPVDETITATEEVTENFNRESDRVLSEIMETDAIRSPQARVMTPESPYLLQLSTLLDYITEEKMKYLTKTFHKLDGDKDGHLKFQELESELPRALSEAQKVFIKEVYNVVSSSTFFGLSEFCTVALICEFLLKLPPAPRDAIESSLYTQESISYLMRQFNKSDLRRACAISTQALFGLLQVVEPQRMDRILNDLHLVSIVQIVTTAVFRLSRLRWCCPKPKEILQQARNELVTKQAALILAASD</sequence>
<feature type="region of interest" description="Disordered" evidence="1">
    <location>
        <begin position="1"/>
        <end position="80"/>
    </location>
</feature>
<reference evidence="3 4" key="1">
    <citation type="journal article" date="2017" name="PLoS Biol.">
        <title>The sea cucumber genome provides insights into morphological evolution and visceral regeneration.</title>
        <authorList>
            <person name="Zhang X."/>
            <person name="Sun L."/>
            <person name="Yuan J."/>
            <person name="Sun Y."/>
            <person name="Gao Y."/>
            <person name="Zhang L."/>
            <person name="Li S."/>
            <person name="Dai H."/>
            <person name="Hamel J.F."/>
            <person name="Liu C."/>
            <person name="Yu Y."/>
            <person name="Liu S."/>
            <person name="Lin W."/>
            <person name="Guo K."/>
            <person name="Jin S."/>
            <person name="Xu P."/>
            <person name="Storey K.B."/>
            <person name="Huan P."/>
            <person name="Zhang T."/>
            <person name="Zhou Y."/>
            <person name="Zhang J."/>
            <person name="Lin C."/>
            <person name="Li X."/>
            <person name="Xing L."/>
            <person name="Huo D."/>
            <person name="Sun M."/>
            <person name="Wang L."/>
            <person name="Mercier A."/>
            <person name="Li F."/>
            <person name="Yang H."/>
            <person name="Xiang J."/>
        </authorList>
    </citation>
    <scope>NUCLEOTIDE SEQUENCE [LARGE SCALE GENOMIC DNA]</scope>
    <source>
        <strain evidence="3">Shaxun</strain>
        <tissue evidence="3">Muscle</tissue>
    </source>
</reference>
<evidence type="ECO:0000313" key="4">
    <source>
        <dbReference type="Proteomes" id="UP000230750"/>
    </source>
</evidence>
<feature type="compositionally biased region" description="Basic and acidic residues" evidence="1">
    <location>
        <begin position="47"/>
        <end position="65"/>
    </location>
</feature>
<protein>
    <recommendedName>
        <fullName evidence="2">EF-hand domain-containing protein</fullName>
    </recommendedName>
</protein>
<dbReference type="PROSITE" id="PS50222">
    <property type="entry name" value="EF_HAND_2"/>
    <property type="match status" value="1"/>
</dbReference>
<dbReference type="EMBL" id="MRZV01000530">
    <property type="protein sequence ID" value="PIK48300.1"/>
    <property type="molecule type" value="Genomic_DNA"/>
</dbReference>
<feature type="compositionally biased region" description="Basic and acidic residues" evidence="1">
    <location>
        <begin position="276"/>
        <end position="285"/>
    </location>
</feature>